<proteinExistence type="predicted"/>
<dbReference type="Proteomes" id="UP000093000">
    <property type="component" value="Unassembled WGS sequence"/>
</dbReference>
<name>A0A1C7NEC3_9FUNG</name>
<reference evidence="1 2" key="1">
    <citation type="submission" date="2016-03" db="EMBL/GenBank/DDBJ databases">
        <title>Choanephora cucurbitarum.</title>
        <authorList>
            <person name="Min B."/>
            <person name="Park H."/>
            <person name="Park J.-H."/>
            <person name="Shin H.-D."/>
            <person name="Choi I.-G."/>
        </authorList>
    </citation>
    <scope>NUCLEOTIDE SEQUENCE [LARGE SCALE GENOMIC DNA]</scope>
    <source>
        <strain evidence="1 2">KUS-F28377</strain>
    </source>
</reference>
<dbReference type="AlphaFoldDB" id="A0A1C7NEC3"/>
<keyword evidence="2" id="KW-1185">Reference proteome</keyword>
<accession>A0A1C7NEC3</accession>
<dbReference type="InParanoid" id="A0A1C7NEC3"/>
<evidence type="ECO:0000313" key="1">
    <source>
        <dbReference type="EMBL" id="OBZ87441.1"/>
    </source>
</evidence>
<organism evidence="1 2">
    <name type="scientific">Choanephora cucurbitarum</name>
    <dbReference type="NCBI Taxonomy" id="101091"/>
    <lineage>
        <taxon>Eukaryota</taxon>
        <taxon>Fungi</taxon>
        <taxon>Fungi incertae sedis</taxon>
        <taxon>Mucoromycota</taxon>
        <taxon>Mucoromycotina</taxon>
        <taxon>Mucoromycetes</taxon>
        <taxon>Mucorales</taxon>
        <taxon>Mucorineae</taxon>
        <taxon>Choanephoraceae</taxon>
        <taxon>Choanephoroideae</taxon>
        <taxon>Choanephora</taxon>
    </lineage>
</organism>
<evidence type="ECO:0000313" key="2">
    <source>
        <dbReference type="Proteomes" id="UP000093000"/>
    </source>
</evidence>
<gene>
    <name evidence="1" type="ORF">A0J61_04503</name>
</gene>
<sequence length="101" mass="11339">MNLAEELFATEGCILELEDSTTEGNNDTTRRRTMALVAIFRASLHSSPQERIALQYLQGKVNYQERLIQSTKQASDLSLKELNICIMIVSAASPYMSLPRC</sequence>
<protein>
    <submittedName>
        <fullName evidence="1">Uncharacterized protein</fullName>
    </submittedName>
</protein>
<dbReference type="EMBL" id="LUGH01000222">
    <property type="protein sequence ID" value="OBZ87441.1"/>
    <property type="molecule type" value="Genomic_DNA"/>
</dbReference>
<comment type="caution">
    <text evidence="1">The sequence shown here is derived from an EMBL/GenBank/DDBJ whole genome shotgun (WGS) entry which is preliminary data.</text>
</comment>